<protein>
    <submittedName>
        <fullName evidence="5">Chaperonin containing t-complex protein 1, delta subunit, tcpd, putative</fullName>
    </submittedName>
</protein>
<sequence length="136" mass="14368">MDKMIHDGTGEVLITNDGATILKEMSVMHHPTAAEMLIELSNKLAGDGSVVEINTTSVVVIADVAQNLLGCSIHPITISDGFLSPSQKAEFILEDMSISISLDDRDSLITSAIRKPSSSNGSPGGEDTPVLFVELC</sequence>
<comment type="similarity">
    <text evidence="4">Belongs to the TCP-1 chaperonin family.</text>
</comment>
<dbReference type="AlphaFoldDB" id="C5LHM5"/>
<dbReference type="GeneID" id="9048350"/>
<dbReference type="RefSeq" id="XP_002771954.1">
    <property type="nucleotide sequence ID" value="XM_002771908.1"/>
</dbReference>
<dbReference type="InterPro" id="IPR027413">
    <property type="entry name" value="GROEL-like_equatorial_sf"/>
</dbReference>
<accession>C5LHM5</accession>
<evidence type="ECO:0000313" key="6">
    <source>
        <dbReference type="Proteomes" id="UP000007800"/>
    </source>
</evidence>
<evidence type="ECO:0000313" key="5">
    <source>
        <dbReference type="EMBL" id="EER03770.1"/>
    </source>
</evidence>
<evidence type="ECO:0000256" key="3">
    <source>
        <dbReference type="ARBA" id="ARBA00023186"/>
    </source>
</evidence>
<keyword evidence="1 4" id="KW-0547">Nucleotide-binding</keyword>
<dbReference type="InterPro" id="IPR002423">
    <property type="entry name" value="Cpn60/GroEL/TCP-1"/>
</dbReference>
<dbReference type="Gene3D" id="3.30.260.10">
    <property type="entry name" value="TCP-1-like chaperonin intermediate domain"/>
    <property type="match status" value="1"/>
</dbReference>
<keyword evidence="2 4" id="KW-0067">ATP-binding</keyword>
<evidence type="ECO:0000256" key="4">
    <source>
        <dbReference type="RuleBase" id="RU004187"/>
    </source>
</evidence>
<dbReference type="EMBL" id="GG682131">
    <property type="protein sequence ID" value="EER03770.1"/>
    <property type="molecule type" value="Genomic_DNA"/>
</dbReference>
<gene>
    <name evidence="5" type="ORF">Pmar_PMAR011365</name>
</gene>
<dbReference type="OrthoDB" id="10248520at2759"/>
<dbReference type="SUPFAM" id="SSF48592">
    <property type="entry name" value="GroEL equatorial domain-like"/>
    <property type="match status" value="1"/>
</dbReference>
<dbReference type="Gene3D" id="1.10.560.10">
    <property type="entry name" value="GroEL-like equatorial domain"/>
    <property type="match status" value="1"/>
</dbReference>
<proteinExistence type="inferred from homology"/>
<dbReference type="Proteomes" id="UP000007800">
    <property type="component" value="Unassembled WGS sequence"/>
</dbReference>
<dbReference type="InterPro" id="IPR017998">
    <property type="entry name" value="Chaperone_TCP-1"/>
</dbReference>
<reference evidence="5 6" key="1">
    <citation type="submission" date="2008-07" db="EMBL/GenBank/DDBJ databases">
        <authorList>
            <person name="El-Sayed N."/>
            <person name="Caler E."/>
            <person name="Inman J."/>
            <person name="Amedeo P."/>
            <person name="Hass B."/>
            <person name="Wortman J."/>
        </authorList>
    </citation>
    <scope>NUCLEOTIDE SEQUENCE [LARGE SCALE GENOMIC DNA]</scope>
    <source>
        <strain evidence="6">ATCC 50983 / TXsc</strain>
    </source>
</reference>
<keyword evidence="6" id="KW-1185">Reference proteome</keyword>
<dbReference type="InterPro" id="IPR027410">
    <property type="entry name" value="TCP-1-like_intermed_sf"/>
</dbReference>
<evidence type="ECO:0000256" key="1">
    <source>
        <dbReference type="ARBA" id="ARBA00022741"/>
    </source>
</evidence>
<dbReference type="GO" id="GO:0140662">
    <property type="term" value="F:ATP-dependent protein folding chaperone"/>
    <property type="evidence" value="ECO:0007669"/>
    <property type="project" value="InterPro"/>
</dbReference>
<dbReference type="InParanoid" id="C5LHM5"/>
<name>C5LHM5_PERM5</name>
<dbReference type="Pfam" id="PF00118">
    <property type="entry name" value="Cpn60_TCP1"/>
    <property type="match status" value="1"/>
</dbReference>
<dbReference type="PANTHER" id="PTHR11353">
    <property type="entry name" value="CHAPERONIN"/>
    <property type="match status" value="1"/>
</dbReference>
<keyword evidence="3 4" id="KW-0143">Chaperone</keyword>
<dbReference type="GO" id="GO:0005524">
    <property type="term" value="F:ATP binding"/>
    <property type="evidence" value="ECO:0007669"/>
    <property type="project" value="UniProtKB-KW"/>
</dbReference>
<dbReference type="PRINTS" id="PR00304">
    <property type="entry name" value="TCOMPLEXTCP1"/>
</dbReference>
<organism evidence="6">
    <name type="scientific">Perkinsus marinus (strain ATCC 50983 / TXsc)</name>
    <dbReference type="NCBI Taxonomy" id="423536"/>
    <lineage>
        <taxon>Eukaryota</taxon>
        <taxon>Sar</taxon>
        <taxon>Alveolata</taxon>
        <taxon>Perkinsozoa</taxon>
        <taxon>Perkinsea</taxon>
        <taxon>Perkinsida</taxon>
        <taxon>Perkinsidae</taxon>
        <taxon>Perkinsus</taxon>
    </lineage>
</organism>
<evidence type="ECO:0000256" key="2">
    <source>
        <dbReference type="ARBA" id="ARBA00022840"/>
    </source>
</evidence>